<reference evidence="3 4" key="1">
    <citation type="journal article" date="2016" name="J. Gen. Virol.">
        <title>Comprehensive annotation of Glossina pallidipes salivary gland hypertrophy virus from Ethiopian tsetse flies: a proteogenomics approach.</title>
        <authorList>
            <person name="Abd-Alla A.M."/>
            <person name="Kariithi H.M."/>
            <person name="Cousserans F."/>
            <person name="Parker N.J."/>
            <person name="Ince I.A."/>
            <person name="Scully E.D."/>
            <person name="Boeren S."/>
            <person name="Geib S.M."/>
            <person name="Mekonnen S."/>
            <person name="Vlak J.M."/>
            <person name="Parker A.G."/>
            <person name="Vreysen M.J."/>
            <person name="Bergoin M."/>
        </authorList>
    </citation>
    <scope>NUCLEOTIDE SEQUENCE [LARGE SCALE GENOMIC DNA]</scope>
    <source>
        <strain evidence="3 4">Ethiopian</strain>
    </source>
</reference>
<evidence type="ECO:0000313" key="4">
    <source>
        <dbReference type="Proteomes" id="UP000282469"/>
    </source>
</evidence>
<dbReference type="Gene3D" id="3.30.40.10">
    <property type="entry name" value="Zinc/RING finger domain, C3HC4 (zinc finger)"/>
    <property type="match status" value="1"/>
</dbReference>
<gene>
    <name evidence="3" type="ORF">GpSGHVEth129</name>
</gene>
<dbReference type="PANTHER" id="PTHR15315">
    <property type="entry name" value="RING FINGER PROTEIN 41, 151"/>
    <property type="match status" value="1"/>
</dbReference>
<keyword evidence="1" id="KW-0479">Metal-binding</keyword>
<proteinExistence type="predicted"/>
<accession>A0A110AQH9</accession>
<dbReference type="EMBL" id="KU050077">
    <property type="protein sequence ID" value="AMB48733.1"/>
    <property type="molecule type" value="Genomic_DNA"/>
</dbReference>
<dbReference type="SUPFAM" id="SSF57850">
    <property type="entry name" value="RING/U-box"/>
    <property type="match status" value="1"/>
</dbReference>
<sequence>MCIIVSTMNCAICTEFLNERVVSTNCGHIFHKPCIYNWNKISLKCPICRKIINDVRNVYLHFDDNAQLVDKLKQENIKLLNSNFIIHLNNQHLQAKYKLLKRKIKTQPSSSILGESSDDESSTIYCTTDADDEGDEEQLLKRKMELPLTIRNNNMVSSIIISNLRLCPPIKQATHQILLKIFNIQLADFTVKILNNIIEEEYFIILITFRRFIMKKIFIKNKFKTKFYPEIFNNVIINY</sequence>
<evidence type="ECO:0000313" key="3">
    <source>
        <dbReference type="EMBL" id="AMB48733.1"/>
    </source>
</evidence>
<dbReference type="Pfam" id="PF13639">
    <property type="entry name" value="zf-RING_2"/>
    <property type="match status" value="1"/>
</dbReference>
<keyword evidence="1" id="KW-0863">Zinc-finger</keyword>
<organism evidence="3 4">
    <name type="scientific">Glossina hytrovirus (isolate Glossina pallidipes/Ethiopia/Seibersdorf/-)</name>
    <name type="common">GHV</name>
    <dbReference type="NCBI Taxonomy" id="379529"/>
    <lineage>
        <taxon>Viruses</taxon>
        <taxon>Viruses incertae sedis</taxon>
        <taxon>Naldaviricetes</taxon>
        <taxon>Lefavirales</taxon>
        <taxon>Hytrosaviridae</taxon>
        <taxon>Glossinavirus</taxon>
        <taxon>Glossinavirus glopallidipedis</taxon>
    </lineage>
</organism>
<dbReference type="InterPro" id="IPR001841">
    <property type="entry name" value="Znf_RING"/>
</dbReference>
<keyword evidence="1" id="KW-0862">Zinc</keyword>
<protein>
    <submittedName>
        <fullName evidence="3">RING finger protein 145-like protein</fullName>
    </submittedName>
</protein>
<evidence type="ECO:0000256" key="1">
    <source>
        <dbReference type="PROSITE-ProRule" id="PRU00175"/>
    </source>
</evidence>
<dbReference type="CDD" id="cd16448">
    <property type="entry name" value="RING-H2"/>
    <property type="match status" value="1"/>
</dbReference>
<dbReference type="PROSITE" id="PS50089">
    <property type="entry name" value="ZF_RING_2"/>
    <property type="match status" value="1"/>
</dbReference>
<name>A0A110AQH9_GHVS</name>
<dbReference type="SMART" id="SM00184">
    <property type="entry name" value="RING"/>
    <property type="match status" value="1"/>
</dbReference>
<dbReference type="Proteomes" id="UP000282469">
    <property type="component" value="Segment"/>
</dbReference>
<dbReference type="InterPro" id="IPR013083">
    <property type="entry name" value="Znf_RING/FYVE/PHD"/>
</dbReference>
<feature type="domain" description="RING-type" evidence="2">
    <location>
        <begin position="10"/>
        <end position="49"/>
    </location>
</feature>
<organismHost>
    <name type="scientific">Glossina</name>
    <name type="common">tsetse flies</name>
    <dbReference type="NCBI Taxonomy" id="7393"/>
</organismHost>
<evidence type="ECO:0000259" key="2">
    <source>
        <dbReference type="PROSITE" id="PS50089"/>
    </source>
</evidence>
<dbReference type="PANTHER" id="PTHR15315:SF26">
    <property type="entry name" value="E3 UBIQUITIN-PROTEIN LIGASE NRDP1"/>
    <property type="match status" value="1"/>
</dbReference>
<dbReference type="GO" id="GO:0008270">
    <property type="term" value="F:zinc ion binding"/>
    <property type="evidence" value="ECO:0007669"/>
    <property type="project" value="UniProtKB-KW"/>
</dbReference>